<evidence type="ECO:0000256" key="8">
    <source>
        <dbReference type="SAM" id="Phobius"/>
    </source>
</evidence>
<dbReference type="PANTHER" id="PTHR22811">
    <property type="entry name" value="TRANSMEMBRANE EMP24 DOMAIN-CONTAINING PROTEIN"/>
    <property type="match status" value="1"/>
</dbReference>
<evidence type="ECO:0000313" key="10">
    <source>
        <dbReference type="EMBL" id="KAK5930895.1"/>
    </source>
</evidence>
<dbReference type="InterPro" id="IPR009038">
    <property type="entry name" value="GOLD_dom"/>
</dbReference>
<keyword evidence="11" id="KW-1185">Reference proteome</keyword>
<evidence type="ECO:0000313" key="11">
    <source>
        <dbReference type="Proteomes" id="UP001331515"/>
    </source>
</evidence>
<keyword evidence="6 8" id="KW-1133">Transmembrane helix</keyword>
<sequence>MDTINNVKARLGKSVHIQNVLRAFEARDRNIQESNFDRVNFWSITNLVVMMMIAATQVYLVRSLFEDKRKIRT</sequence>
<dbReference type="Proteomes" id="UP001331515">
    <property type="component" value="Unassembled WGS sequence"/>
</dbReference>
<name>A0AAN8DZ58_CHAGU</name>
<organism evidence="10 11">
    <name type="scientific">Champsocephalus gunnari</name>
    <name type="common">Mackerel icefish</name>
    <dbReference type="NCBI Taxonomy" id="52237"/>
    <lineage>
        <taxon>Eukaryota</taxon>
        <taxon>Metazoa</taxon>
        <taxon>Chordata</taxon>
        <taxon>Craniata</taxon>
        <taxon>Vertebrata</taxon>
        <taxon>Euteleostomi</taxon>
        <taxon>Actinopterygii</taxon>
        <taxon>Neopterygii</taxon>
        <taxon>Teleostei</taxon>
        <taxon>Neoteleostei</taxon>
        <taxon>Acanthomorphata</taxon>
        <taxon>Eupercaria</taxon>
        <taxon>Perciformes</taxon>
        <taxon>Notothenioidei</taxon>
        <taxon>Channichthyidae</taxon>
        <taxon>Champsocephalus</taxon>
    </lineage>
</organism>
<evidence type="ECO:0000256" key="5">
    <source>
        <dbReference type="ARBA" id="ARBA00022824"/>
    </source>
</evidence>
<evidence type="ECO:0000256" key="3">
    <source>
        <dbReference type="ARBA" id="ARBA00022692"/>
    </source>
</evidence>
<evidence type="ECO:0000256" key="4">
    <source>
        <dbReference type="ARBA" id="ARBA00022729"/>
    </source>
</evidence>
<evidence type="ECO:0000259" key="9">
    <source>
        <dbReference type="Pfam" id="PF01105"/>
    </source>
</evidence>
<keyword evidence="7 8" id="KW-0472">Membrane</keyword>
<comment type="similarity">
    <text evidence="2">Belongs to the EMP24/GP25L family.</text>
</comment>
<evidence type="ECO:0000256" key="7">
    <source>
        <dbReference type="ARBA" id="ARBA00023136"/>
    </source>
</evidence>
<protein>
    <recommendedName>
        <fullName evidence="9">GOLD domain-containing protein</fullName>
    </recommendedName>
</protein>
<feature type="transmembrane region" description="Helical" evidence="8">
    <location>
        <begin position="41"/>
        <end position="61"/>
    </location>
</feature>
<evidence type="ECO:0000256" key="2">
    <source>
        <dbReference type="ARBA" id="ARBA00007104"/>
    </source>
</evidence>
<dbReference type="InterPro" id="IPR015720">
    <property type="entry name" value="Emp24-like"/>
</dbReference>
<keyword evidence="4" id="KW-0732">Signal</keyword>
<keyword evidence="5" id="KW-0256">Endoplasmic reticulum</keyword>
<dbReference type="EMBL" id="JAURVH010001516">
    <property type="protein sequence ID" value="KAK5930895.1"/>
    <property type="molecule type" value="Genomic_DNA"/>
</dbReference>
<feature type="domain" description="GOLD" evidence="9">
    <location>
        <begin position="2"/>
        <end position="66"/>
    </location>
</feature>
<dbReference type="GO" id="GO:0005789">
    <property type="term" value="C:endoplasmic reticulum membrane"/>
    <property type="evidence" value="ECO:0007669"/>
    <property type="project" value="UniProtKB-SubCell"/>
</dbReference>
<gene>
    <name evidence="10" type="ORF">CgunFtcFv8_027094</name>
</gene>
<proteinExistence type="inferred from homology"/>
<keyword evidence="3 8" id="KW-0812">Transmembrane</keyword>
<comment type="caution">
    <text evidence="10">The sequence shown here is derived from an EMBL/GenBank/DDBJ whole genome shotgun (WGS) entry which is preliminary data.</text>
</comment>
<evidence type="ECO:0000256" key="6">
    <source>
        <dbReference type="ARBA" id="ARBA00022989"/>
    </source>
</evidence>
<evidence type="ECO:0000256" key="1">
    <source>
        <dbReference type="ARBA" id="ARBA00004115"/>
    </source>
</evidence>
<dbReference type="Pfam" id="PF01105">
    <property type="entry name" value="EMP24_GP25L"/>
    <property type="match status" value="1"/>
</dbReference>
<reference evidence="10 11" key="1">
    <citation type="journal article" date="2023" name="Mol. Biol. Evol.">
        <title>Genomics of Secondarily Temperate Adaptation in the Only Non-Antarctic Icefish.</title>
        <authorList>
            <person name="Rivera-Colon A.G."/>
            <person name="Rayamajhi N."/>
            <person name="Minhas B.F."/>
            <person name="Madrigal G."/>
            <person name="Bilyk K.T."/>
            <person name="Yoon V."/>
            <person name="Hune M."/>
            <person name="Gregory S."/>
            <person name="Cheng C.H.C."/>
            <person name="Catchen J.M."/>
        </authorList>
    </citation>
    <scope>NUCLEOTIDE SEQUENCE [LARGE SCALE GENOMIC DNA]</scope>
    <source>
        <tissue evidence="10">White muscle</tissue>
    </source>
</reference>
<dbReference type="AlphaFoldDB" id="A0AAN8DZ58"/>
<comment type="subcellular location">
    <subcellularLocation>
        <location evidence="1">Endoplasmic reticulum membrane</location>
        <topology evidence="1">Single-pass type I membrane protein</topology>
    </subcellularLocation>
</comment>
<accession>A0AAN8DZ58</accession>